<reference evidence="3" key="2">
    <citation type="journal article" date="2017" name="Nat. Plants">
        <title>The Aegilops tauschii genome reveals multiple impacts of transposons.</title>
        <authorList>
            <person name="Zhao G."/>
            <person name="Zou C."/>
            <person name="Li K."/>
            <person name="Wang K."/>
            <person name="Li T."/>
            <person name="Gao L."/>
            <person name="Zhang X."/>
            <person name="Wang H."/>
            <person name="Yang Z."/>
            <person name="Liu X."/>
            <person name="Jiang W."/>
            <person name="Mao L."/>
            <person name="Kong X."/>
            <person name="Jiao Y."/>
            <person name="Jia J."/>
        </authorList>
    </citation>
    <scope>NUCLEOTIDE SEQUENCE [LARGE SCALE GENOMIC DNA]</scope>
    <source>
        <strain evidence="3">cv. AL8/78</strain>
    </source>
</reference>
<feature type="transmembrane region" description="Helical" evidence="1">
    <location>
        <begin position="54"/>
        <end position="72"/>
    </location>
</feature>
<dbReference type="AlphaFoldDB" id="A0A453JII3"/>
<keyword evidence="1" id="KW-0472">Membrane</keyword>
<feature type="transmembrane region" description="Helical" evidence="1">
    <location>
        <begin position="12"/>
        <end position="33"/>
    </location>
</feature>
<dbReference type="Proteomes" id="UP000015105">
    <property type="component" value="Chromosome 5D"/>
</dbReference>
<reference evidence="2" key="3">
    <citation type="journal article" date="2017" name="Nature">
        <title>Genome sequence of the progenitor of the wheat D genome Aegilops tauschii.</title>
        <authorList>
            <person name="Luo M.C."/>
            <person name="Gu Y.Q."/>
            <person name="Puiu D."/>
            <person name="Wang H."/>
            <person name="Twardziok S.O."/>
            <person name="Deal K.R."/>
            <person name="Huo N."/>
            <person name="Zhu T."/>
            <person name="Wang L."/>
            <person name="Wang Y."/>
            <person name="McGuire P.E."/>
            <person name="Liu S."/>
            <person name="Long H."/>
            <person name="Ramasamy R.K."/>
            <person name="Rodriguez J.C."/>
            <person name="Van S.L."/>
            <person name="Yuan L."/>
            <person name="Wang Z."/>
            <person name="Xia Z."/>
            <person name="Xiao L."/>
            <person name="Anderson O.D."/>
            <person name="Ouyang S."/>
            <person name="Liang Y."/>
            <person name="Zimin A.V."/>
            <person name="Pertea G."/>
            <person name="Qi P."/>
            <person name="Bennetzen J.L."/>
            <person name="Dai X."/>
            <person name="Dawson M.W."/>
            <person name="Muller H.G."/>
            <person name="Kugler K."/>
            <person name="Rivarola-Duarte L."/>
            <person name="Spannagl M."/>
            <person name="Mayer K.F.X."/>
            <person name="Lu F.H."/>
            <person name="Bevan M.W."/>
            <person name="Leroy P."/>
            <person name="Li P."/>
            <person name="You F.M."/>
            <person name="Sun Q."/>
            <person name="Liu Z."/>
            <person name="Lyons E."/>
            <person name="Wicker T."/>
            <person name="Salzberg S.L."/>
            <person name="Devos K.M."/>
            <person name="Dvorak J."/>
        </authorList>
    </citation>
    <scope>NUCLEOTIDE SEQUENCE [LARGE SCALE GENOMIC DNA]</scope>
    <source>
        <strain evidence="2">cv. AL8/78</strain>
    </source>
</reference>
<protein>
    <submittedName>
        <fullName evidence="2">Uncharacterized protein</fullName>
    </submittedName>
</protein>
<name>A0A453JII3_AEGTS</name>
<evidence type="ECO:0000256" key="1">
    <source>
        <dbReference type="SAM" id="Phobius"/>
    </source>
</evidence>
<evidence type="ECO:0000313" key="3">
    <source>
        <dbReference type="Proteomes" id="UP000015105"/>
    </source>
</evidence>
<reference evidence="2" key="5">
    <citation type="journal article" date="2021" name="G3 (Bethesda)">
        <title>Aegilops tauschii genome assembly Aet v5.0 features greater sequence contiguity and improved annotation.</title>
        <authorList>
            <person name="Wang L."/>
            <person name="Zhu T."/>
            <person name="Rodriguez J.C."/>
            <person name="Deal K.R."/>
            <person name="Dubcovsky J."/>
            <person name="McGuire P.E."/>
            <person name="Lux T."/>
            <person name="Spannagl M."/>
            <person name="Mayer K.F.X."/>
            <person name="Baldrich P."/>
            <person name="Meyers B.C."/>
            <person name="Huo N."/>
            <person name="Gu Y.Q."/>
            <person name="Zhou H."/>
            <person name="Devos K.M."/>
            <person name="Bennetzen J.L."/>
            <person name="Unver T."/>
            <person name="Budak H."/>
            <person name="Gulick P.J."/>
            <person name="Galiba G."/>
            <person name="Kalapos B."/>
            <person name="Nelson D.R."/>
            <person name="Li P."/>
            <person name="You F.M."/>
            <person name="Luo M.C."/>
            <person name="Dvorak J."/>
        </authorList>
    </citation>
    <scope>NUCLEOTIDE SEQUENCE [LARGE SCALE GENOMIC DNA]</scope>
    <source>
        <strain evidence="2">cv. AL8/78</strain>
    </source>
</reference>
<organism evidence="2 3">
    <name type="scientific">Aegilops tauschii subsp. strangulata</name>
    <name type="common">Goatgrass</name>
    <dbReference type="NCBI Taxonomy" id="200361"/>
    <lineage>
        <taxon>Eukaryota</taxon>
        <taxon>Viridiplantae</taxon>
        <taxon>Streptophyta</taxon>
        <taxon>Embryophyta</taxon>
        <taxon>Tracheophyta</taxon>
        <taxon>Spermatophyta</taxon>
        <taxon>Magnoliopsida</taxon>
        <taxon>Liliopsida</taxon>
        <taxon>Poales</taxon>
        <taxon>Poaceae</taxon>
        <taxon>BOP clade</taxon>
        <taxon>Pooideae</taxon>
        <taxon>Triticodae</taxon>
        <taxon>Triticeae</taxon>
        <taxon>Triticinae</taxon>
        <taxon>Aegilops</taxon>
    </lineage>
</organism>
<accession>A0A453JII3</accession>
<reference evidence="3" key="1">
    <citation type="journal article" date="2014" name="Science">
        <title>Ancient hybridizations among the ancestral genomes of bread wheat.</title>
        <authorList>
            <consortium name="International Wheat Genome Sequencing Consortium,"/>
            <person name="Marcussen T."/>
            <person name="Sandve S.R."/>
            <person name="Heier L."/>
            <person name="Spannagl M."/>
            <person name="Pfeifer M."/>
            <person name="Jakobsen K.S."/>
            <person name="Wulff B.B."/>
            <person name="Steuernagel B."/>
            <person name="Mayer K.F."/>
            <person name="Olsen O.A."/>
        </authorList>
    </citation>
    <scope>NUCLEOTIDE SEQUENCE [LARGE SCALE GENOMIC DNA]</scope>
    <source>
        <strain evidence="3">cv. AL8/78</strain>
    </source>
</reference>
<dbReference type="EnsemblPlants" id="AET5Gv20063700.2">
    <property type="protein sequence ID" value="AET5Gv20063700.2"/>
    <property type="gene ID" value="AET5Gv20063700"/>
</dbReference>
<sequence length="77" mass="8894">RLGMGNMEIVQGFAIHCTTWTFSCYVFHPSLLFEMMNKELLRFSRQNFHDAKISVFYLVDFTMAVFVVSSAISDMVS</sequence>
<proteinExistence type="predicted"/>
<reference evidence="2" key="4">
    <citation type="submission" date="2019-03" db="UniProtKB">
        <authorList>
            <consortium name="EnsemblPlants"/>
        </authorList>
    </citation>
    <scope>IDENTIFICATION</scope>
</reference>
<evidence type="ECO:0000313" key="2">
    <source>
        <dbReference type="EnsemblPlants" id="AET5Gv20063700.2"/>
    </source>
</evidence>
<keyword evidence="3" id="KW-1185">Reference proteome</keyword>
<keyword evidence="1" id="KW-1133">Transmembrane helix</keyword>
<dbReference type="Gramene" id="AET5Gv20063700.2">
    <property type="protein sequence ID" value="AET5Gv20063700.2"/>
    <property type="gene ID" value="AET5Gv20063700"/>
</dbReference>
<keyword evidence="1" id="KW-0812">Transmembrane</keyword>